<reference evidence="3" key="1">
    <citation type="journal article" date="2019" name="Int. J. Syst. Evol. Microbiol.">
        <title>The Global Catalogue of Microorganisms (GCM) 10K type strain sequencing project: providing services to taxonomists for standard genome sequencing and annotation.</title>
        <authorList>
            <consortium name="The Broad Institute Genomics Platform"/>
            <consortium name="The Broad Institute Genome Sequencing Center for Infectious Disease"/>
            <person name="Wu L."/>
            <person name="Ma J."/>
        </authorList>
    </citation>
    <scope>NUCLEOTIDE SEQUENCE [LARGE SCALE GENOMIC DNA]</scope>
    <source>
        <strain evidence="3">KCTC 23701</strain>
    </source>
</reference>
<sequence length="61" mass="7275">MFAVLRILFVLAVVLAGWSVFRYLRTRDRYWLVFLRRVIAATLALVLLFFVGLAIERIFWL</sequence>
<keyword evidence="1" id="KW-0472">Membrane</keyword>
<keyword evidence="1" id="KW-0812">Transmembrane</keyword>
<protein>
    <submittedName>
        <fullName evidence="2">Uncharacterized protein</fullName>
    </submittedName>
</protein>
<dbReference type="RefSeq" id="WP_189461189.1">
    <property type="nucleotide sequence ID" value="NZ_BMYO01000006.1"/>
</dbReference>
<keyword evidence="3" id="KW-1185">Reference proteome</keyword>
<accession>A0ABQ3H339</accession>
<name>A0ABQ3H339_9NEIS</name>
<dbReference type="Proteomes" id="UP000604737">
    <property type="component" value="Unassembled WGS sequence"/>
</dbReference>
<evidence type="ECO:0000313" key="2">
    <source>
        <dbReference type="EMBL" id="GHD64855.1"/>
    </source>
</evidence>
<proteinExistence type="predicted"/>
<organism evidence="2 3">
    <name type="scientific">Jeongeupia chitinilytica</name>
    <dbReference type="NCBI Taxonomy" id="1041641"/>
    <lineage>
        <taxon>Bacteria</taxon>
        <taxon>Pseudomonadati</taxon>
        <taxon>Pseudomonadota</taxon>
        <taxon>Betaproteobacteria</taxon>
        <taxon>Neisseriales</taxon>
        <taxon>Chitinibacteraceae</taxon>
        <taxon>Jeongeupia</taxon>
    </lineage>
</organism>
<keyword evidence="1" id="KW-1133">Transmembrane helix</keyword>
<feature type="transmembrane region" description="Helical" evidence="1">
    <location>
        <begin position="7"/>
        <end position="24"/>
    </location>
</feature>
<evidence type="ECO:0000313" key="3">
    <source>
        <dbReference type="Proteomes" id="UP000604737"/>
    </source>
</evidence>
<comment type="caution">
    <text evidence="2">The sequence shown here is derived from an EMBL/GenBank/DDBJ whole genome shotgun (WGS) entry which is preliminary data.</text>
</comment>
<feature type="transmembrane region" description="Helical" evidence="1">
    <location>
        <begin position="30"/>
        <end position="55"/>
    </location>
</feature>
<gene>
    <name evidence="2" type="ORF">GCM10007350_24690</name>
</gene>
<evidence type="ECO:0000256" key="1">
    <source>
        <dbReference type="SAM" id="Phobius"/>
    </source>
</evidence>
<dbReference type="EMBL" id="BMYO01000006">
    <property type="protein sequence ID" value="GHD64855.1"/>
    <property type="molecule type" value="Genomic_DNA"/>
</dbReference>